<accession>A0A835JF48</accession>
<dbReference type="Proteomes" id="UP000657918">
    <property type="component" value="Unassembled WGS sequence"/>
</dbReference>
<keyword evidence="2" id="KW-1185">Reference proteome</keyword>
<sequence length="201" mass="22600">MKKRRAISNIQLYSLSLILIKLEKGLESYIPLTQFCQEIIKMIEYFLSWILYRLTNPSLTASPSLPQTQQPNSCILSSSHFTKLKTSPICLSYKNPSDHQNKTLVWVALLNITSNEEVRISPFGATVAANPTFISGLFACQAEKDLAFHVYGTNTYISFPNAIRSKKARGTSWPYPSQALAGTLLRILVAHEVSDTWIEKT</sequence>
<comment type="caution">
    <text evidence="1">The sequence shown here is derived from an EMBL/GenBank/DDBJ whole genome shotgun (WGS) entry which is preliminary data.</text>
</comment>
<gene>
    <name evidence="1" type="ORF">SADUNF_Sadunf14G0069900</name>
</gene>
<organism evidence="1 2">
    <name type="scientific">Salix dunnii</name>
    <dbReference type="NCBI Taxonomy" id="1413687"/>
    <lineage>
        <taxon>Eukaryota</taxon>
        <taxon>Viridiplantae</taxon>
        <taxon>Streptophyta</taxon>
        <taxon>Embryophyta</taxon>
        <taxon>Tracheophyta</taxon>
        <taxon>Spermatophyta</taxon>
        <taxon>Magnoliopsida</taxon>
        <taxon>eudicotyledons</taxon>
        <taxon>Gunneridae</taxon>
        <taxon>Pentapetalae</taxon>
        <taxon>rosids</taxon>
        <taxon>fabids</taxon>
        <taxon>Malpighiales</taxon>
        <taxon>Salicaceae</taxon>
        <taxon>Saliceae</taxon>
        <taxon>Salix</taxon>
    </lineage>
</organism>
<reference evidence="1 2" key="1">
    <citation type="submission" date="2020-10" db="EMBL/GenBank/DDBJ databases">
        <title>Plant Genome Project.</title>
        <authorList>
            <person name="Zhang R.-G."/>
        </authorList>
    </citation>
    <scope>NUCLEOTIDE SEQUENCE [LARGE SCALE GENOMIC DNA]</scope>
    <source>
        <strain evidence="1">FAFU-HL-1</strain>
        <tissue evidence="1">Leaf</tissue>
    </source>
</reference>
<protein>
    <submittedName>
        <fullName evidence="1">Uncharacterized protein</fullName>
    </submittedName>
</protein>
<dbReference type="AlphaFoldDB" id="A0A835JF48"/>
<evidence type="ECO:0000313" key="2">
    <source>
        <dbReference type="Proteomes" id="UP000657918"/>
    </source>
</evidence>
<name>A0A835JF48_9ROSI</name>
<evidence type="ECO:0000313" key="1">
    <source>
        <dbReference type="EMBL" id="KAF9669073.1"/>
    </source>
</evidence>
<proteinExistence type="predicted"/>
<dbReference type="EMBL" id="JADGMS010000014">
    <property type="protein sequence ID" value="KAF9669073.1"/>
    <property type="molecule type" value="Genomic_DNA"/>
</dbReference>